<dbReference type="OrthoDB" id="7713307at2759"/>
<name>A0A232EPE4_9HYME</name>
<dbReference type="Gene3D" id="3.30.200.20">
    <property type="entry name" value="Phosphorylase Kinase, domain 1"/>
    <property type="match status" value="1"/>
</dbReference>
<feature type="compositionally biased region" description="Basic residues" evidence="1">
    <location>
        <begin position="112"/>
        <end position="123"/>
    </location>
</feature>
<dbReference type="GO" id="GO:0004674">
    <property type="term" value="F:protein serine/threonine kinase activity"/>
    <property type="evidence" value="ECO:0007669"/>
    <property type="project" value="TreeGrafter"/>
</dbReference>
<evidence type="ECO:0000313" key="4">
    <source>
        <dbReference type="Proteomes" id="UP000215335"/>
    </source>
</evidence>
<evidence type="ECO:0000256" key="1">
    <source>
        <dbReference type="SAM" id="MobiDB-lite"/>
    </source>
</evidence>
<dbReference type="PROSITE" id="PS00108">
    <property type="entry name" value="PROTEIN_KINASE_ST"/>
    <property type="match status" value="1"/>
</dbReference>
<proteinExistence type="predicted"/>
<feature type="domain" description="Protein kinase" evidence="2">
    <location>
        <begin position="453"/>
        <end position="669"/>
    </location>
</feature>
<dbReference type="PANTHER" id="PTHR44329">
    <property type="entry name" value="SERINE/THREONINE-PROTEIN KINASE TNNI3K-RELATED"/>
    <property type="match status" value="1"/>
</dbReference>
<evidence type="ECO:0000259" key="2">
    <source>
        <dbReference type="PROSITE" id="PS50011"/>
    </source>
</evidence>
<feature type="non-terminal residue" evidence="3">
    <location>
        <position position="669"/>
    </location>
</feature>
<dbReference type="PROSITE" id="PS50011">
    <property type="entry name" value="PROTEIN_KINASE_DOM"/>
    <property type="match status" value="1"/>
</dbReference>
<accession>A0A232EPE4</accession>
<dbReference type="Proteomes" id="UP000215335">
    <property type="component" value="Unassembled WGS sequence"/>
</dbReference>
<dbReference type="InterPro" id="IPR000719">
    <property type="entry name" value="Prot_kinase_dom"/>
</dbReference>
<gene>
    <name evidence="3" type="ORF">TSAR_015325</name>
</gene>
<dbReference type="STRING" id="543379.A0A232EPE4"/>
<dbReference type="GO" id="GO:0005524">
    <property type="term" value="F:ATP binding"/>
    <property type="evidence" value="ECO:0007669"/>
    <property type="project" value="InterPro"/>
</dbReference>
<dbReference type="InterPro" id="IPR011009">
    <property type="entry name" value="Kinase-like_dom_sf"/>
</dbReference>
<dbReference type="SUPFAM" id="SSF56112">
    <property type="entry name" value="Protein kinase-like (PK-like)"/>
    <property type="match status" value="1"/>
</dbReference>
<dbReference type="SMART" id="SM00220">
    <property type="entry name" value="S_TKc"/>
    <property type="match status" value="1"/>
</dbReference>
<evidence type="ECO:0000313" key="3">
    <source>
        <dbReference type="EMBL" id="OXU20224.1"/>
    </source>
</evidence>
<dbReference type="Gene3D" id="1.10.510.10">
    <property type="entry name" value="Transferase(Phosphotransferase) domain 1"/>
    <property type="match status" value="1"/>
</dbReference>
<dbReference type="Pfam" id="PF00069">
    <property type="entry name" value="Pkinase"/>
    <property type="match status" value="1"/>
</dbReference>
<dbReference type="InterPro" id="IPR008271">
    <property type="entry name" value="Ser/Thr_kinase_AS"/>
</dbReference>
<dbReference type="AlphaFoldDB" id="A0A232EPE4"/>
<organism evidence="3 4">
    <name type="scientific">Trichomalopsis sarcophagae</name>
    <dbReference type="NCBI Taxonomy" id="543379"/>
    <lineage>
        <taxon>Eukaryota</taxon>
        <taxon>Metazoa</taxon>
        <taxon>Ecdysozoa</taxon>
        <taxon>Arthropoda</taxon>
        <taxon>Hexapoda</taxon>
        <taxon>Insecta</taxon>
        <taxon>Pterygota</taxon>
        <taxon>Neoptera</taxon>
        <taxon>Endopterygota</taxon>
        <taxon>Hymenoptera</taxon>
        <taxon>Apocrita</taxon>
        <taxon>Proctotrupomorpha</taxon>
        <taxon>Chalcidoidea</taxon>
        <taxon>Pteromalidae</taxon>
        <taxon>Pteromalinae</taxon>
        <taxon>Trichomalopsis</taxon>
    </lineage>
</organism>
<dbReference type="EMBL" id="NNAY01002955">
    <property type="protein sequence ID" value="OXU20224.1"/>
    <property type="molecule type" value="Genomic_DNA"/>
</dbReference>
<reference evidence="3 4" key="1">
    <citation type="journal article" date="2017" name="Curr. Biol.">
        <title>The Evolution of Venom by Co-option of Single-Copy Genes.</title>
        <authorList>
            <person name="Martinson E.O."/>
            <person name="Mrinalini"/>
            <person name="Kelkar Y.D."/>
            <person name="Chang C.H."/>
            <person name="Werren J.H."/>
        </authorList>
    </citation>
    <scope>NUCLEOTIDE SEQUENCE [LARGE SCALE GENOMIC DNA]</scope>
    <source>
        <strain evidence="3 4">Alberta</strain>
        <tissue evidence="3">Whole body</tissue>
    </source>
</reference>
<dbReference type="InterPro" id="IPR051681">
    <property type="entry name" value="Ser/Thr_Kinases-Pseudokinases"/>
</dbReference>
<sequence>MSNSVCKRRKIKIIRIKDDSVRNVFVEDDKLKKITIEDYFSGEGNLTYKDENGEICFLRTDEQFFYLETGIDTYIFNEKQNSTGRLEKNKKRQLNDILEDLYKQRDPDRSSKKLTKTKISNKKQKLDSSSSNDEEECLKVSRTKTVEFLNRNIKVGWRHRVDSQSSYKYMGASIGPTVLLHLNGREDYPLDKLKQCLLEKYVTEANKAFFYNSSVEVGNSSCVVIESYYHDGKLRNFWEYCRLCLRKSNHALTVYLLTTEKPFNLSDFPDCSFLKQDYRNKITDSTSTSKGTIASKASVINKNMDENTHAINKTDKSNSNILMNKCDYCKIISNETITSKAMDKSAEEKVTNAETTVSKIFKIPTMSKICAQNNEKESRAMKEININVLEDNASNESDIEKSIGSPAYSQLTTEKKSTDCDSIESYFENARYNTFDIKKLKLSIPFIKEKDIEFSGIMLGSGAQGIVTKGKYRGSSVAIKSVQKGRNDNLIFKEVQLLNKIRHPNIVSIMAWTTSYTQFHILMELFESYSLFELLMDPKIKKLHKLTVRDKIQISQQIACALTFLHLHPEGIILHRDIKPGNILCSVPSCKIKLCDLGLGKSTIVNTSFQTVRENAMRGTYLFMAPEIILENKSATTATDVWAFVCTMVELFSEKSVWPIEEFDNGWSC</sequence>
<keyword evidence="4" id="KW-1185">Reference proteome</keyword>
<comment type="caution">
    <text evidence="3">The sequence shown here is derived from an EMBL/GenBank/DDBJ whole genome shotgun (WGS) entry which is preliminary data.</text>
</comment>
<feature type="region of interest" description="Disordered" evidence="1">
    <location>
        <begin position="107"/>
        <end position="131"/>
    </location>
</feature>
<protein>
    <recommendedName>
        <fullName evidence="2">Protein kinase domain-containing protein</fullName>
    </recommendedName>
</protein>